<evidence type="ECO:0000313" key="1">
    <source>
        <dbReference type="Proteomes" id="UP000887580"/>
    </source>
</evidence>
<name>A0AC35FH83_9BILA</name>
<evidence type="ECO:0000313" key="2">
    <source>
        <dbReference type="WBParaSite" id="PS1159_v2.g17514.t2"/>
    </source>
</evidence>
<sequence>MASDGPPSFKRRKVNNRSNNGTSSFAQPQQQQQNNGNENGISREQAMALGLPKRWLYCPKFGNVIQDLFLPLKTPLSEGYDDLLETQYRFHPQTIFKANLVGAKEGAKVKLWINLANTERYYGRNAITSNGCQYLHMPLRGHNETPSEEEAEKFIRTVKDFIRLNPNDIIAVHCTHGFNRTGFLIASYLINQMGWDVEAAVLEFANARPNGIYKEDYLRELCKRFDLYYDPYAELPLEAPGRPAWEEGPDPSINYDAMMATVPTGFADNSDRRPQFMDGKVPHVTFVDDPETRSYLQEKVRMLLQPFAPKALKNEFPGSQPVSMDKQNISLLASRSYMVSWKADGMRYLVLINGEDEIYAFDRDNNVFQLPLKFPRKGHLDQHVSDTLVDVEVIMQALPGGGHRPRMLIFDLIIHEKNEVGKKDFKIRMHAIKDLLINPRNEAATKGLLDKTKEPMSVARKDFWEISATFKLFGPAFRNSLGHHVDGLIFQPSDPYTPGRFNLLMKWKPPEESSIDFKLKIEKYQRPAEPVRHVGELYVLGLPKPFAEMKATKTLQQYDGRIIECHFKDNAWQFMRERTDKSHPNAYSTAKSVMETIRNPLTEQYLIDYITHNTYVEGAERNYQQQQQQTPSVRQQYTGMPASQLQSRVH</sequence>
<organism evidence="1 2">
    <name type="scientific">Panagrolaimus sp. PS1159</name>
    <dbReference type="NCBI Taxonomy" id="55785"/>
    <lineage>
        <taxon>Eukaryota</taxon>
        <taxon>Metazoa</taxon>
        <taxon>Ecdysozoa</taxon>
        <taxon>Nematoda</taxon>
        <taxon>Chromadorea</taxon>
        <taxon>Rhabditida</taxon>
        <taxon>Tylenchina</taxon>
        <taxon>Panagrolaimomorpha</taxon>
        <taxon>Panagrolaimoidea</taxon>
        <taxon>Panagrolaimidae</taxon>
        <taxon>Panagrolaimus</taxon>
    </lineage>
</organism>
<accession>A0AC35FH83</accession>
<dbReference type="Proteomes" id="UP000887580">
    <property type="component" value="Unplaced"/>
</dbReference>
<proteinExistence type="predicted"/>
<protein>
    <submittedName>
        <fullName evidence="2">mRNA-capping enzyme mRNA 5'-triphosphate monophosphatase mRNA guanylyltransferase</fullName>
    </submittedName>
</protein>
<reference evidence="2" key="1">
    <citation type="submission" date="2022-11" db="UniProtKB">
        <authorList>
            <consortium name="WormBaseParasite"/>
        </authorList>
    </citation>
    <scope>IDENTIFICATION</scope>
</reference>
<dbReference type="WBParaSite" id="PS1159_v2.g17514.t2">
    <property type="protein sequence ID" value="PS1159_v2.g17514.t2"/>
    <property type="gene ID" value="PS1159_v2.g17514"/>
</dbReference>